<dbReference type="STRING" id="558151.ACM46_16390"/>
<dbReference type="Pfam" id="PF00106">
    <property type="entry name" value="adh_short"/>
    <property type="match status" value="1"/>
</dbReference>
<dbReference type="Proteomes" id="UP000036261">
    <property type="component" value="Unassembled WGS sequence"/>
</dbReference>
<evidence type="ECO:0000313" key="5">
    <source>
        <dbReference type="Proteomes" id="UP000036261"/>
    </source>
</evidence>
<dbReference type="AlphaFoldDB" id="A0A0J7I6Q2"/>
<dbReference type="Gene3D" id="3.40.50.720">
    <property type="entry name" value="NAD(P)-binding Rossmann-like Domain"/>
    <property type="match status" value="1"/>
</dbReference>
<keyword evidence="5" id="KW-1185">Reference proteome</keyword>
<evidence type="ECO:0000256" key="2">
    <source>
        <dbReference type="ARBA" id="ARBA00023002"/>
    </source>
</evidence>
<comment type="similarity">
    <text evidence="1 3">Belongs to the short-chain dehydrogenases/reductases (SDR) family.</text>
</comment>
<comment type="caution">
    <text evidence="4">The sequence shown here is derived from an EMBL/GenBank/DDBJ whole genome shotgun (WGS) entry which is preliminary data.</text>
</comment>
<dbReference type="OrthoDB" id="1235794at2"/>
<dbReference type="PATRIC" id="fig|558151.6.peg.3466"/>
<dbReference type="PANTHER" id="PTHR42901:SF1">
    <property type="entry name" value="ALCOHOL DEHYDROGENASE"/>
    <property type="match status" value="1"/>
</dbReference>
<dbReference type="GO" id="GO:0016491">
    <property type="term" value="F:oxidoreductase activity"/>
    <property type="evidence" value="ECO:0007669"/>
    <property type="project" value="UniProtKB-KW"/>
</dbReference>
<gene>
    <name evidence="4" type="ORF">ACM46_16390</name>
</gene>
<name>A0A0J7I6Q2_9FLAO</name>
<dbReference type="InterPro" id="IPR002347">
    <property type="entry name" value="SDR_fam"/>
</dbReference>
<dbReference type="SUPFAM" id="SSF51735">
    <property type="entry name" value="NAD(P)-binding Rossmann-fold domains"/>
    <property type="match status" value="1"/>
</dbReference>
<sequence length="263" mass="28809">MNKTILITGAASGFGKIAAFDLAQKGHNVIATTQVYPQMSDLIREAKEKGITLTVDKLDVTHSGDIEYILKKYENIDILISNAGIMEGGPIAEQPVDLIRSMFEINVFGALQLAQGFIKKFVEKKQGKIVFTSSMGGLWTVPYVAAYCASKHALEAIAEGLKTELAPFNIKIATCNPGVFGTGFNDRGVDSIFRWYDPKVNFTPESSFDGVGESLAHQLDPQSMADVIVNVALDENSNFRNVHPKETEDYVKQLQAEAWNAKS</sequence>
<protein>
    <submittedName>
        <fullName evidence="4">Short-chain dehydrogenase</fullName>
    </submittedName>
</protein>
<dbReference type="PRINTS" id="PR00080">
    <property type="entry name" value="SDRFAMILY"/>
</dbReference>
<dbReference type="RefSeq" id="WP_048507747.1">
    <property type="nucleotide sequence ID" value="NZ_LFND01000005.1"/>
</dbReference>
<dbReference type="PANTHER" id="PTHR42901">
    <property type="entry name" value="ALCOHOL DEHYDROGENASE"/>
    <property type="match status" value="1"/>
</dbReference>
<dbReference type="PRINTS" id="PR00081">
    <property type="entry name" value="GDHRDH"/>
</dbReference>
<evidence type="ECO:0000313" key="4">
    <source>
        <dbReference type="EMBL" id="KMQ61579.1"/>
    </source>
</evidence>
<evidence type="ECO:0000256" key="1">
    <source>
        <dbReference type="ARBA" id="ARBA00006484"/>
    </source>
</evidence>
<dbReference type="InterPro" id="IPR036291">
    <property type="entry name" value="NAD(P)-bd_dom_sf"/>
</dbReference>
<evidence type="ECO:0000256" key="3">
    <source>
        <dbReference type="RuleBase" id="RU000363"/>
    </source>
</evidence>
<dbReference type="EMBL" id="LFND01000005">
    <property type="protein sequence ID" value="KMQ61579.1"/>
    <property type="molecule type" value="Genomic_DNA"/>
</dbReference>
<keyword evidence="2" id="KW-0560">Oxidoreductase</keyword>
<reference evidence="4 5" key="1">
    <citation type="journal article" date="2013" name="Int. J. Syst. Evol. Microbiol.">
        <title>Chryseobacterium angstadtii sp. nov., isolated from a newt tank.</title>
        <authorList>
            <person name="Kirk K.E."/>
            <person name="Hoffman J.A."/>
            <person name="Smith K.A."/>
            <person name="Strahan B.L."/>
            <person name="Failor K.C."/>
            <person name="Krebs J.E."/>
            <person name="Gale A.N."/>
            <person name="Do T.D."/>
            <person name="Sontag T.C."/>
            <person name="Batties A.M."/>
            <person name="Mistiszyn K."/>
            <person name="Newman J.D."/>
        </authorList>
    </citation>
    <scope>NUCLEOTIDE SEQUENCE [LARGE SCALE GENOMIC DNA]</scope>
    <source>
        <strain evidence="4 5">KM</strain>
    </source>
</reference>
<accession>A0A0J7I6Q2</accession>
<organism evidence="4 5">
    <name type="scientific">Chryseobacterium angstadtii</name>
    <dbReference type="NCBI Taxonomy" id="558151"/>
    <lineage>
        <taxon>Bacteria</taxon>
        <taxon>Pseudomonadati</taxon>
        <taxon>Bacteroidota</taxon>
        <taxon>Flavobacteriia</taxon>
        <taxon>Flavobacteriales</taxon>
        <taxon>Weeksellaceae</taxon>
        <taxon>Chryseobacterium group</taxon>
        <taxon>Chryseobacterium</taxon>
    </lineage>
</organism>
<proteinExistence type="inferred from homology"/>
<dbReference type="NCBIfam" id="NF006776">
    <property type="entry name" value="PRK09291.1"/>
    <property type="match status" value="1"/>
</dbReference>